<dbReference type="Proteomes" id="UP001174934">
    <property type="component" value="Unassembled WGS sequence"/>
</dbReference>
<sequence length="173" mass="19619">MGAFSRVVLVLLRVWELICSVIVLGILGRFLHLADMAGALKDSRMIYTIVIASISAIYSILFILPFIYAFLGFPVDLLLFVAWLVAFCLLITRTGTATCSSTWYWNYWGFYWGGWWGNPWRITGPGDIGYAGCSSWRTVLAFSFMASIAFLISGILGAIVVYRHYHEKKDRHR</sequence>
<organism evidence="7 8">
    <name type="scientific">Bombardia bombarda</name>
    <dbReference type="NCBI Taxonomy" id="252184"/>
    <lineage>
        <taxon>Eukaryota</taxon>
        <taxon>Fungi</taxon>
        <taxon>Dikarya</taxon>
        <taxon>Ascomycota</taxon>
        <taxon>Pezizomycotina</taxon>
        <taxon>Sordariomycetes</taxon>
        <taxon>Sordariomycetidae</taxon>
        <taxon>Sordariales</taxon>
        <taxon>Lasiosphaeriaceae</taxon>
        <taxon>Bombardia</taxon>
    </lineage>
</organism>
<reference evidence="7" key="1">
    <citation type="submission" date="2023-06" db="EMBL/GenBank/DDBJ databases">
        <title>Genome-scale phylogeny and comparative genomics of the fungal order Sordariales.</title>
        <authorList>
            <consortium name="Lawrence Berkeley National Laboratory"/>
            <person name="Hensen N."/>
            <person name="Bonometti L."/>
            <person name="Westerberg I."/>
            <person name="Brannstrom I.O."/>
            <person name="Guillou S."/>
            <person name="Cros-Aarteil S."/>
            <person name="Calhoun S."/>
            <person name="Haridas S."/>
            <person name="Kuo A."/>
            <person name="Mondo S."/>
            <person name="Pangilinan J."/>
            <person name="Riley R."/>
            <person name="LaButti K."/>
            <person name="Andreopoulos B."/>
            <person name="Lipzen A."/>
            <person name="Chen C."/>
            <person name="Yanf M."/>
            <person name="Daum C."/>
            <person name="Ng V."/>
            <person name="Clum A."/>
            <person name="Steindorff A."/>
            <person name="Ohm R."/>
            <person name="Martin F."/>
            <person name="Silar P."/>
            <person name="Natvig D."/>
            <person name="Lalanne C."/>
            <person name="Gautier V."/>
            <person name="Ament-velasquez S.L."/>
            <person name="Kruys A."/>
            <person name="Hutchinson M.I."/>
            <person name="Powell A.J."/>
            <person name="Barry K."/>
            <person name="Miller A.N."/>
            <person name="Grigoriev I.V."/>
            <person name="Debuchy R."/>
            <person name="Gladieux P."/>
            <person name="Thoren M.H."/>
            <person name="Johannesson H."/>
        </authorList>
    </citation>
    <scope>NUCLEOTIDE SEQUENCE</scope>
    <source>
        <strain evidence="7">SMH3391-2</strain>
    </source>
</reference>
<dbReference type="GO" id="GO:0016020">
    <property type="term" value="C:membrane"/>
    <property type="evidence" value="ECO:0007669"/>
    <property type="project" value="UniProtKB-SubCell"/>
</dbReference>
<gene>
    <name evidence="7" type="ORF">B0T17DRAFT_590006</name>
</gene>
<feature type="transmembrane region" description="Helical" evidence="5">
    <location>
        <begin position="12"/>
        <end position="34"/>
    </location>
</feature>
<accession>A0AA40C9K7</accession>
<evidence type="ECO:0000256" key="4">
    <source>
        <dbReference type="ARBA" id="ARBA00023136"/>
    </source>
</evidence>
<keyword evidence="2 5" id="KW-0812">Transmembrane</keyword>
<feature type="transmembrane region" description="Helical" evidence="5">
    <location>
        <begin position="140"/>
        <end position="162"/>
    </location>
</feature>
<keyword evidence="3 5" id="KW-1133">Transmembrane helix</keyword>
<name>A0AA40C9K7_9PEZI</name>
<evidence type="ECO:0000256" key="1">
    <source>
        <dbReference type="ARBA" id="ARBA00004141"/>
    </source>
</evidence>
<comment type="subcellular location">
    <subcellularLocation>
        <location evidence="1">Membrane</location>
        <topology evidence="1">Multi-pass membrane protein</topology>
    </subcellularLocation>
</comment>
<keyword evidence="4 5" id="KW-0472">Membrane</keyword>
<keyword evidence="8" id="KW-1185">Reference proteome</keyword>
<dbReference type="AlphaFoldDB" id="A0AA40C9K7"/>
<evidence type="ECO:0000256" key="5">
    <source>
        <dbReference type="SAM" id="Phobius"/>
    </source>
</evidence>
<protein>
    <recommendedName>
        <fullName evidence="6">MARVEL domain-containing protein</fullName>
    </recommendedName>
</protein>
<evidence type="ECO:0000259" key="6">
    <source>
        <dbReference type="Pfam" id="PF01284"/>
    </source>
</evidence>
<evidence type="ECO:0000256" key="3">
    <source>
        <dbReference type="ARBA" id="ARBA00022989"/>
    </source>
</evidence>
<comment type="caution">
    <text evidence="7">The sequence shown here is derived from an EMBL/GenBank/DDBJ whole genome shotgun (WGS) entry which is preliminary data.</text>
</comment>
<feature type="transmembrane region" description="Helical" evidence="5">
    <location>
        <begin position="77"/>
        <end position="96"/>
    </location>
</feature>
<feature type="domain" description="MARVEL" evidence="6">
    <location>
        <begin position="9"/>
        <end position="155"/>
    </location>
</feature>
<dbReference type="Pfam" id="PF01284">
    <property type="entry name" value="MARVEL"/>
    <property type="match status" value="1"/>
</dbReference>
<dbReference type="PANTHER" id="PTHR39608:SF1">
    <property type="entry name" value="INTEGRAL MEMBRANE PROTEIN (AFU_ORTHOLOGUE AFUA_5G08640)"/>
    <property type="match status" value="1"/>
</dbReference>
<evidence type="ECO:0000256" key="2">
    <source>
        <dbReference type="ARBA" id="ARBA00022692"/>
    </source>
</evidence>
<dbReference type="EMBL" id="JAULSR010000002">
    <property type="protein sequence ID" value="KAK0630516.1"/>
    <property type="molecule type" value="Genomic_DNA"/>
</dbReference>
<feature type="transmembrane region" description="Helical" evidence="5">
    <location>
        <begin position="46"/>
        <end position="71"/>
    </location>
</feature>
<dbReference type="PANTHER" id="PTHR39608">
    <property type="entry name" value="INTEGRAL MEMBRANE PROTEIN (AFU_ORTHOLOGUE AFUA_5G08640)"/>
    <property type="match status" value="1"/>
</dbReference>
<evidence type="ECO:0000313" key="7">
    <source>
        <dbReference type="EMBL" id="KAK0630516.1"/>
    </source>
</evidence>
<evidence type="ECO:0000313" key="8">
    <source>
        <dbReference type="Proteomes" id="UP001174934"/>
    </source>
</evidence>
<proteinExistence type="predicted"/>
<dbReference type="InterPro" id="IPR008253">
    <property type="entry name" value="Marvel"/>
</dbReference>